<accession>A0ABZ2L7A4</accession>
<evidence type="ECO:0000313" key="3">
    <source>
        <dbReference type="Proteomes" id="UP001374803"/>
    </source>
</evidence>
<dbReference type="InterPro" id="IPR036388">
    <property type="entry name" value="WH-like_DNA-bd_sf"/>
</dbReference>
<reference evidence="2" key="1">
    <citation type="submission" date="2021-12" db="EMBL/GenBank/DDBJ databases">
        <title>Discovery of the Pendulisporaceae a myxobacterial family with distinct sporulation behavior and unique specialized metabolism.</title>
        <authorList>
            <person name="Garcia R."/>
            <person name="Popoff A."/>
            <person name="Bader C.D."/>
            <person name="Loehr J."/>
            <person name="Walesch S."/>
            <person name="Walt C."/>
            <person name="Boldt J."/>
            <person name="Bunk B."/>
            <person name="Haeckl F.J.F.P.J."/>
            <person name="Gunesch A.P."/>
            <person name="Birkelbach J."/>
            <person name="Nuebel U."/>
            <person name="Pietschmann T."/>
            <person name="Bach T."/>
            <person name="Mueller R."/>
        </authorList>
    </citation>
    <scope>NUCLEOTIDE SEQUENCE</scope>
    <source>
        <strain evidence="2">MSr11367</strain>
    </source>
</reference>
<dbReference type="RefSeq" id="WP_394835466.1">
    <property type="nucleotide sequence ID" value="NZ_CP089929.1"/>
</dbReference>
<proteinExistence type="predicted"/>
<dbReference type="SMART" id="SM00347">
    <property type="entry name" value="HTH_MARR"/>
    <property type="match status" value="1"/>
</dbReference>
<evidence type="ECO:0000313" key="2">
    <source>
        <dbReference type="EMBL" id="WXB05818.1"/>
    </source>
</evidence>
<dbReference type="Proteomes" id="UP001374803">
    <property type="component" value="Chromosome"/>
</dbReference>
<sequence length="148" mass="16619">MPPTVSDAEYRALAEMRYRIRRFLNFSEASARSVGIEPQQHQLLLAIRGLPEDGAPTVGRIAERLQIQHHSAVELVNRGVEKGLVKKKPGERDRREVLLDLTPRGRRLLEKLALAHRTELRSFAPVLLDALSALVHPEEAPPPEESLS</sequence>
<dbReference type="Pfam" id="PF12802">
    <property type="entry name" value="MarR_2"/>
    <property type="match status" value="1"/>
</dbReference>
<protein>
    <submittedName>
        <fullName evidence="2">MarR family transcriptional regulator</fullName>
    </submittedName>
</protein>
<evidence type="ECO:0000259" key="1">
    <source>
        <dbReference type="PROSITE" id="PS50995"/>
    </source>
</evidence>
<dbReference type="SUPFAM" id="SSF46785">
    <property type="entry name" value="Winged helix' DNA-binding domain"/>
    <property type="match status" value="1"/>
</dbReference>
<dbReference type="PROSITE" id="PS50995">
    <property type="entry name" value="HTH_MARR_2"/>
    <property type="match status" value="1"/>
</dbReference>
<name>A0ABZ2L7A4_9BACT</name>
<dbReference type="InterPro" id="IPR039422">
    <property type="entry name" value="MarR/SlyA-like"/>
</dbReference>
<dbReference type="EMBL" id="CP089983">
    <property type="protein sequence ID" value="WXB05818.1"/>
    <property type="molecule type" value="Genomic_DNA"/>
</dbReference>
<keyword evidence="3" id="KW-1185">Reference proteome</keyword>
<dbReference type="Gene3D" id="1.10.10.10">
    <property type="entry name" value="Winged helix-like DNA-binding domain superfamily/Winged helix DNA-binding domain"/>
    <property type="match status" value="1"/>
</dbReference>
<feature type="domain" description="HTH marR-type" evidence="1">
    <location>
        <begin position="6"/>
        <end position="148"/>
    </location>
</feature>
<dbReference type="InterPro" id="IPR036390">
    <property type="entry name" value="WH_DNA-bd_sf"/>
</dbReference>
<dbReference type="PANTHER" id="PTHR33164">
    <property type="entry name" value="TRANSCRIPTIONAL REGULATOR, MARR FAMILY"/>
    <property type="match status" value="1"/>
</dbReference>
<dbReference type="PANTHER" id="PTHR33164:SF43">
    <property type="entry name" value="HTH-TYPE TRANSCRIPTIONAL REPRESSOR YETL"/>
    <property type="match status" value="1"/>
</dbReference>
<gene>
    <name evidence="2" type="ORF">LVJ94_00890</name>
</gene>
<organism evidence="2 3">
    <name type="scientific">Pendulispora rubella</name>
    <dbReference type="NCBI Taxonomy" id="2741070"/>
    <lineage>
        <taxon>Bacteria</taxon>
        <taxon>Pseudomonadati</taxon>
        <taxon>Myxococcota</taxon>
        <taxon>Myxococcia</taxon>
        <taxon>Myxococcales</taxon>
        <taxon>Sorangiineae</taxon>
        <taxon>Pendulisporaceae</taxon>
        <taxon>Pendulispora</taxon>
    </lineage>
</organism>
<dbReference type="InterPro" id="IPR000835">
    <property type="entry name" value="HTH_MarR-typ"/>
</dbReference>